<organism evidence="2 3">
    <name type="scientific">Mucilaginibacter celer</name>
    <dbReference type="NCBI Taxonomy" id="2305508"/>
    <lineage>
        <taxon>Bacteria</taxon>
        <taxon>Pseudomonadati</taxon>
        <taxon>Bacteroidota</taxon>
        <taxon>Sphingobacteriia</taxon>
        <taxon>Sphingobacteriales</taxon>
        <taxon>Sphingobacteriaceae</taxon>
        <taxon>Mucilaginibacter</taxon>
    </lineage>
</organism>
<reference evidence="2 3" key="1">
    <citation type="submission" date="2018-10" db="EMBL/GenBank/DDBJ databases">
        <title>Genome sequencing of Mucilaginibacter sp. HYN0043.</title>
        <authorList>
            <person name="Kim M."/>
            <person name="Yi H."/>
        </authorList>
    </citation>
    <scope>NUCLEOTIDE SEQUENCE [LARGE SCALE GENOMIC DNA]</scope>
    <source>
        <strain evidence="2 3">HYN0043</strain>
    </source>
</reference>
<dbReference type="InterPro" id="IPR022409">
    <property type="entry name" value="PKD/Chitinase_dom"/>
</dbReference>
<dbReference type="Gene3D" id="2.60.40.10">
    <property type="entry name" value="Immunoglobulins"/>
    <property type="match status" value="3"/>
</dbReference>
<dbReference type="PANTHER" id="PTHR46534">
    <property type="entry name" value="IGGFC_BINDING DOMAIN-CONTAINING PROTEIN"/>
    <property type="match status" value="1"/>
</dbReference>
<dbReference type="PANTHER" id="PTHR46534:SF1">
    <property type="entry name" value="IGGFC-BINDING PROTEIN N-TERMINAL DOMAIN-CONTAINING PROTEIN"/>
    <property type="match status" value="1"/>
</dbReference>
<dbReference type="RefSeq" id="WP_119409376.1">
    <property type="nucleotide sequence ID" value="NZ_CP032869.1"/>
</dbReference>
<dbReference type="Pfam" id="PF13585">
    <property type="entry name" value="CHU_C"/>
    <property type="match status" value="1"/>
</dbReference>
<dbReference type="InterPro" id="IPR026341">
    <property type="entry name" value="T9SS_type_B"/>
</dbReference>
<dbReference type="PROSITE" id="PS50093">
    <property type="entry name" value="PKD"/>
    <property type="match status" value="3"/>
</dbReference>
<feature type="domain" description="PKD" evidence="1">
    <location>
        <begin position="779"/>
        <end position="830"/>
    </location>
</feature>
<gene>
    <name evidence="2" type="ORF">HYN43_010905</name>
</gene>
<name>A0A494VKR8_9SPHI</name>
<dbReference type="InterPro" id="IPR035234">
    <property type="entry name" value="IgGFc-bd_N"/>
</dbReference>
<dbReference type="KEGG" id="muh:HYN43_010905"/>
<dbReference type="SUPFAM" id="SSF49299">
    <property type="entry name" value="PKD domain"/>
    <property type="match status" value="3"/>
</dbReference>
<evidence type="ECO:0000259" key="1">
    <source>
        <dbReference type="PROSITE" id="PS50093"/>
    </source>
</evidence>
<proteinExistence type="predicted"/>
<dbReference type="Proteomes" id="UP000270046">
    <property type="component" value="Chromosome"/>
</dbReference>
<keyword evidence="3" id="KW-1185">Reference proteome</keyword>
<dbReference type="InterPro" id="IPR035986">
    <property type="entry name" value="PKD_dom_sf"/>
</dbReference>
<dbReference type="AlphaFoldDB" id="A0A494VKR8"/>
<dbReference type="NCBIfam" id="TIGR04131">
    <property type="entry name" value="Bac_Flav_CTERM"/>
    <property type="match status" value="1"/>
</dbReference>
<dbReference type="CDD" id="cd00146">
    <property type="entry name" value="PKD"/>
    <property type="match status" value="3"/>
</dbReference>
<dbReference type="OrthoDB" id="7794186at2"/>
<dbReference type="Pfam" id="PF18911">
    <property type="entry name" value="PKD_4"/>
    <property type="match status" value="3"/>
</dbReference>
<feature type="domain" description="PKD" evidence="1">
    <location>
        <begin position="599"/>
        <end position="652"/>
    </location>
</feature>
<evidence type="ECO:0000313" key="2">
    <source>
        <dbReference type="EMBL" id="AYL95767.1"/>
    </source>
</evidence>
<dbReference type="InterPro" id="IPR013783">
    <property type="entry name" value="Ig-like_fold"/>
</dbReference>
<sequence length="1188" mass="127197">MSRTGFLRSLITAVTLLYFNLYVLAQGSTNQGTEFYTAYMAHVNGAAGLPGSIAGGSQMQLYITSDVKTAATVEITDGTLLGTFRITPKNVTSVTIPASAFLAGQGTFLKAIHIRSAKPVAVYAHIFASAVSGATLLLPVNTLGKDYLSINYEQISNSNNTGGGGGGGGNGGGGGEGRPSYSTFAVIATEDNTTVEVTPSQTLLDGTPAGAPFTLNLKKGEVYQALSSTDLTGTRVKSIVSASGTCKKIAVFSGSSKISIGCQGINGSSDNLFQQVYPLSVWGKNYITVPLKSRIYDVIRVVAASPGTMVTINGNPIQINGLFYEFTSSAPNVISADKPVQVVQYAVTQGETNTSNCQLASGDVGDPEMIYLTPIEQTLDHVTLNSTGNFNITSNYINVIIKSAAVPTFSLDGASYTNFMVMPGAPGYSYAQINVDAGVHNIKASDGFNAIAYGFGQKESYGYAAGTNLKDLNEFIALINPNNKSVTLNGCTNTDYKLQLTIPYQTPKITWDLKDGSAPIVVDNPTPTGSVVKDQKVLYTYECPVDEHEYTDGDYSVVATVFNPVADECGSNEEIEFDFNISKPPVVTFDYANTCFGSTVQFTDRTTSGTREIKTWHWDFGDGSTDVVQNPTHKFSKPGDYNVSLFAINENGCGESSLPIKVHISILPVAIFDAATACVGQDVTFTDNSTSTESNIVSRQWDFGDGTPVETRTDAIPFKHLFTKAGDYVVKLTVTDNNNCASDVTIHPVTVFPVPVVDFSLPDACEGDFAQFTNQSNIADGTEADFSYEWNFGDPAATPGNPNTSNQKNPVHRYGAGMYQVSLTVTSKNGCSITSASKSLTINGSTLKAALTVLNPADLCSSREVFFENHSTANYGQVTKLEVTYDASDPATMVVYDHPVDGQRLRYKYPLFTQGTRNVTVKVAAYSGTTCFDIASVPLVLKASPVITFNPAPVFCLESPAYSFLPQLDGPAGNGIFSGRGVSSTGVFDPAAAGAGTFEIRYIYTAQNSCADTVIQQITVDSPPVVSLGDDFTMLEGTKHVLKPLVTDQNLSYKWYPATGLDHDDIANPTASPKEDVTYHLTVTSAHGCTAEASVFVKVLKFLVVPSAFTPNGDGVNDVWDVKYLQSYPNNRVDVYNRYGERVYSSIGYSTPWDGRFNGTYLPPGTYYYIIDPKNGRQVIAGNVTIIR</sequence>
<dbReference type="EMBL" id="CP032869">
    <property type="protein sequence ID" value="AYL95767.1"/>
    <property type="molecule type" value="Genomic_DNA"/>
</dbReference>
<dbReference type="InterPro" id="IPR000601">
    <property type="entry name" value="PKD_dom"/>
</dbReference>
<dbReference type="Pfam" id="PF17517">
    <property type="entry name" value="IgGFc_binding"/>
    <property type="match status" value="1"/>
</dbReference>
<evidence type="ECO:0000313" key="3">
    <source>
        <dbReference type="Proteomes" id="UP000270046"/>
    </source>
</evidence>
<accession>A0A494VKR8</accession>
<protein>
    <submittedName>
        <fullName evidence="2">PKD domain-containing protein</fullName>
    </submittedName>
</protein>
<dbReference type="SMART" id="SM00089">
    <property type="entry name" value="PKD"/>
    <property type="match status" value="3"/>
</dbReference>
<feature type="domain" description="PKD" evidence="1">
    <location>
        <begin position="679"/>
        <end position="737"/>
    </location>
</feature>